<accession>A0A4R6RFV1</accession>
<proteinExistence type="predicted"/>
<organism evidence="2 3">
    <name type="scientific">Oharaeibacter diazotrophicus</name>
    <dbReference type="NCBI Taxonomy" id="1920512"/>
    <lineage>
        <taxon>Bacteria</taxon>
        <taxon>Pseudomonadati</taxon>
        <taxon>Pseudomonadota</taxon>
        <taxon>Alphaproteobacteria</taxon>
        <taxon>Hyphomicrobiales</taxon>
        <taxon>Pleomorphomonadaceae</taxon>
        <taxon>Oharaeibacter</taxon>
    </lineage>
</organism>
<evidence type="ECO:0000313" key="2">
    <source>
        <dbReference type="EMBL" id="TDP85132.1"/>
    </source>
</evidence>
<dbReference type="Pfam" id="PF20082">
    <property type="entry name" value="DUF6476"/>
    <property type="match status" value="1"/>
</dbReference>
<evidence type="ECO:0000256" key="1">
    <source>
        <dbReference type="SAM" id="Phobius"/>
    </source>
</evidence>
<reference evidence="2 3" key="1">
    <citation type="submission" date="2019-03" db="EMBL/GenBank/DDBJ databases">
        <title>Genomic Encyclopedia of Type Strains, Phase IV (KMG-IV): sequencing the most valuable type-strain genomes for metagenomic binning, comparative biology and taxonomic classification.</title>
        <authorList>
            <person name="Goeker M."/>
        </authorList>
    </citation>
    <scope>NUCLEOTIDE SEQUENCE [LARGE SCALE GENOMIC DNA]</scope>
    <source>
        <strain evidence="2 3">DSM 102969</strain>
    </source>
</reference>
<dbReference type="SUPFAM" id="SSF50969">
    <property type="entry name" value="YVTN repeat-like/Quinoprotein amine dehydrogenase"/>
    <property type="match status" value="1"/>
</dbReference>
<dbReference type="InterPro" id="IPR011044">
    <property type="entry name" value="Quino_amine_DH_bsu"/>
</dbReference>
<evidence type="ECO:0000313" key="3">
    <source>
        <dbReference type="Proteomes" id="UP000294547"/>
    </source>
</evidence>
<comment type="caution">
    <text evidence="2">The sequence shown here is derived from an EMBL/GenBank/DDBJ whole genome shotgun (WGS) entry which is preliminary data.</text>
</comment>
<dbReference type="OrthoDB" id="9801227at2"/>
<keyword evidence="1" id="KW-1133">Transmembrane helix</keyword>
<keyword evidence="1" id="KW-0812">Transmembrane</keyword>
<dbReference type="EMBL" id="SNXY01000007">
    <property type="protein sequence ID" value="TDP85132.1"/>
    <property type="molecule type" value="Genomic_DNA"/>
</dbReference>
<sequence length="115" mass="12412">MADRFDDKDDDEPLDPAVERIQQRLRRLILVSGGTLAIGVLAVLFAVVWRVMHLQPSKGATWTATIELPAGATMVASDVDGDRVAVTLDGADGRAIQVYELSTGRLVGRTVLIAR</sequence>
<protein>
    <submittedName>
        <fullName evidence="2">Uncharacterized protein</fullName>
    </submittedName>
</protein>
<dbReference type="InterPro" id="IPR045519">
    <property type="entry name" value="DUF6476"/>
</dbReference>
<dbReference type="AlphaFoldDB" id="A0A4R6RFV1"/>
<gene>
    <name evidence="2" type="ORF">EDD54_1979</name>
</gene>
<dbReference type="Proteomes" id="UP000294547">
    <property type="component" value="Unassembled WGS sequence"/>
</dbReference>
<name>A0A4R6RFV1_9HYPH</name>
<feature type="transmembrane region" description="Helical" evidence="1">
    <location>
        <begin position="28"/>
        <end position="49"/>
    </location>
</feature>
<dbReference type="RefSeq" id="WP_126541001.1">
    <property type="nucleotide sequence ID" value="NZ_BSPM01000004.1"/>
</dbReference>
<keyword evidence="1" id="KW-0472">Membrane</keyword>
<keyword evidence="3" id="KW-1185">Reference proteome</keyword>